<name>A0A344J3N4_9GAMM</name>
<feature type="transmembrane region" description="Helical" evidence="1">
    <location>
        <begin position="7"/>
        <end position="24"/>
    </location>
</feature>
<protein>
    <submittedName>
        <fullName evidence="2">Uncharacterized protein</fullName>
    </submittedName>
</protein>
<keyword evidence="3" id="KW-1185">Reference proteome</keyword>
<dbReference type="EMBL" id="CP029556">
    <property type="protein sequence ID" value="AXA83644.1"/>
    <property type="molecule type" value="Genomic_DNA"/>
</dbReference>
<evidence type="ECO:0000313" key="2">
    <source>
        <dbReference type="EMBL" id="AXA83644.1"/>
    </source>
</evidence>
<gene>
    <name evidence="2" type="ORF">DCD74_02100</name>
</gene>
<feature type="transmembrane region" description="Helical" evidence="1">
    <location>
        <begin position="44"/>
        <end position="65"/>
    </location>
</feature>
<dbReference type="Proteomes" id="UP000251842">
    <property type="component" value="Chromosome"/>
</dbReference>
<keyword evidence="1" id="KW-1133">Transmembrane helix</keyword>
<keyword evidence="1" id="KW-0812">Transmembrane</keyword>
<evidence type="ECO:0000256" key="1">
    <source>
        <dbReference type="SAM" id="Phobius"/>
    </source>
</evidence>
<proteinExistence type="predicted"/>
<organism evidence="2 3">
    <name type="scientific">Solilutibacter oculi</name>
    <dbReference type="NCBI Taxonomy" id="2698682"/>
    <lineage>
        <taxon>Bacteria</taxon>
        <taxon>Pseudomonadati</taxon>
        <taxon>Pseudomonadota</taxon>
        <taxon>Gammaproteobacteria</taxon>
        <taxon>Lysobacterales</taxon>
        <taxon>Lysobacteraceae</taxon>
        <taxon>Solilutibacter</taxon>
    </lineage>
</organism>
<evidence type="ECO:0000313" key="3">
    <source>
        <dbReference type="Proteomes" id="UP000251842"/>
    </source>
</evidence>
<accession>A0A344J3N4</accession>
<reference evidence="3" key="1">
    <citation type="submission" date="2018-05" db="EMBL/GenBank/DDBJ databases">
        <title>Luteimonas pekinense sp. nov., isolated from human Meibomian gland secretions, Beijing, China.</title>
        <authorList>
            <person name="Wen T."/>
            <person name="Bai H."/>
            <person name="Lv H."/>
        </authorList>
    </citation>
    <scope>NUCLEOTIDE SEQUENCE [LARGE SCALE GENOMIC DNA]</scope>
    <source>
        <strain evidence="3">83-4</strain>
    </source>
</reference>
<dbReference type="AlphaFoldDB" id="A0A344J3N4"/>
<dbReference type="KEGG" id="lue:DCD74_02100"/>
<keyword evidence="1" id="KW-0472">Membrane</keyword>
<sequence length="78" mass="8069">MSAFSVGAIAFAAGYLATIALWYFTLPSPGECPPPCDGPGMVLAGIIIFGGPLVGIVFAGVALSVRAFAMWRNRRHAA</sequence>